<feature type="transmembrane region" description="Helical" evidence="1">
    <location>
        <begin position="116"/>
        <end position="142"/>
    </location>
</feature>
<dbReference type="KEGG" id="bgg:CFK41_15015"/>
<evidence type="ECO:0000313" key="3">
    <source>
        <dbReference type="Proteomes" id="UP000217889"/>
    </source>
</evidence>
<protein>
    <submittedName>
        <fullName evidence="2">Uncharacterized protein</fullName>
    </submittedName>
</protein>
<dbReference type="Proteomes" id="UP000217889">
    <property type="component" value="Chromosome"/>
</dbReference>
<feature type="transmembrane region" description="Helical" evidence="1">
    <location>
        <begin position="171"/>
        <end position="188"/>
    </location>
</feature>
<dbReference type="EMBL" id="CP023564">
    <property type="protein sequence ID" value="ATG55941.1"/>
    <property type="molecule type" value="Genomic_DNA"/>
</dbReference>
<proteinExistence type="predicted"/>
<keyword evidence="3" id="KW-1185">Reference proteome</keyword>
<dbReference type="OrthoDB" id="3171769at2"/>
<keyword evidence="1" id="KW-0472">Membrane</keyword>
<feature type="transmembrane region" description="Helical" evidence="1">
    <location>
        <begin position="284"/>
        <end position="304"/>
    </location>
</feature>
<dbReference type="RefSeq" id="WP_096800401.1">
    <property type="nucleotide sequence ID" value="NZ_CP023564.1"/>
</dbReference>
<evidence type="ECO:0000313" key="2">
    <source>
        <dbReference type="EMBL" id="ATG55941.1"/>
    </source>
</evidence>
<keyword evidence="1" id="KW-1133">Transmembrane helix</keyword>
<organism evidence="2 3">
    <name type="scientific">Brachybacterium ginsengisoli</name>
    <dbReference type="NCBI Taxonomy" id="1331682"/>
    <lineage>
        <taxon>Bacteria</taxon>
        <taxon>Bacillati</taxon>
        <taxon>Actinomycetota</taxon>
        <taxon>Actinomycetes</taxon>
        <taxon>Micrococcales</taxon>
        <taxon>Dermabacteraceae</taxon>
        <taxon>Brachybacterium</taxon>
    </lineage>
</organism>
<evidence type="ECO:0000256" key="1">
    <source>
        <dbReference type="SAM" id="Phobius"/>
    </source>
</evidence>
<feature type="transmembrane region" description="Helical" evidence="1">
    <location>
        <begin position="240"/>
        <end position="264"/>
    </location>
</feature>
<sequence length="316" mass="33587">MPTLTERYIDATTSSLPQDSQADVRAELEASIADALDDRLAQGEDPAAAERAVLMDLGDPAALAAQYADRPLHLLGPRYYLAWRRLLRQLLSFVPAIAVGGAALGQTLSGAEVGEIIGGSISTGLTAALHVVFWVTLIFVVLERQGTDLGQGWDPDQLAEPRPTGSERSDVVGSAVLGILMIGAALWDRFRGFVWTDGEGMAVLHPQLWPWGILGMAMLLALEVGIAVAAYAGRGWTVRLAVLNTVLGMIWLSAVLTLLGNGLLVNPELATVASSEGVAAPDTLRAVAIIFVASVLVITAWDIADGWRKVRHGARR</sequence>
<feature type="transmembrane region" description="Helical" evidence="1">
    <location>
        <begin position="208"/>
        <end position="233"/>
    </location>
</feature>
<gene>
    <name evidence="2" type="ORF">CFK41_15015</name>
</gene>
<reference evidence="2 3" key="1">
    <citation type="journal article" date="2014" name="Int. J. Syst. Evol. Microbiol.">
        <title>Brachybacterium ginsengisoli sp. nov., isolated from soil of a ginseng field.</title>
        <authorList>
            <person name="Hoang V.A."/>
            <person name="Kim Y.J."/>
            <person name="Nguyen N.L."/>
            <person name="Yang D.C."/>
        </authorList>
    </citation>
    <scope>NUCLEOTIDE SEQUENCE [LARGE SCALE GENOMIC DNA]</scope>
    <source>
        <strain evidence="2 3">DCY80</strain>
    </source>
</reference>
<keyword evidence="1" id="KW-0812">Transmembrane</keyword>
<feature type="transmembrane region" description="Helical" evidence="1">
    <location>
        <begin position="86"/>
        <end position="104"/>
    </location>
</feature>
<dbReference type="InterPro" id="IPR047928">
    <property type="entry name" value="Perm_prefix_1"/>
</dbReference>
<dbReference type="NCBIfam" id="NF038403">
    <property type="entry name" value="perm_prefix_1"/>
    <property type="match status" value="1"/>
</dbReference>
<name>A0A291H0E9_9MICO</name>
<accession>A0A291H0E9</accession>
<dbReference type="AlphaFoldDB" id="A0A291H0E9"/>